<evidence type="ECO:0000256" key="3">
    <source>
        <dbReference type="ARBA" id="ARBA00023002"/>
    </source>
</evidence>
<comment type="similarity">
    <text evidence="1 5">Belongs to the iron/ascorbate-dependent oxidoreductase family.</text>
</comment>
<dbReference type="GO" id="GO:0016491">
    <property type="term" value="F:oxidoreductase activity"/>
    <property type="evidence" value="ECO:0007669"/>
    <property type="project" value="UniProtKB-KW"/>
</dbReference>
<dbReference type="Proteomes" id="UP000038010">
    <property type="component" value="Unassembled WGS sequence"/>
</dbReference>
<dbReference type="InterPro" id="IPR026992">
    <property type="entry name" value="DIOX_N"/>
</dbReference>
<dbReference type="GeneID" id="28734479"/>
<gene>
    <name evidence="7" type="ORF">AB675_2612</name>
</gene>
<keyword evidence="4 5" id="KW-0408">Iron</keyword>
<protein>
    <recommendedName>
        <fullName evidence="6">Fe2OG dioxygenase domain-containing protein</fullName>
    </recommendedName>
</protein>
<dbReference type="InterPro" id="IPR027443">
    <property type="entry name" value="IPNS-like_sf"/>
</dbReference>
<feature type="domain" description="Fe2OG dioxygenase" evidence="6">
    <location>
        <begin position="188"/>
        <end position="299"/>
    </location>
</feature>
<dbReference type="GO" id="GO:0046872">
    <property type="term" value="F:metal ion binding"/>
    <property type="evidence" value="ECO:0007669"/>
    <property type="project" value="UniProtKB-KW"/>
</dbReference>
<reference evidence="7 8" key="1">
    <citation type="submission" date="2015-06" db="EMBL/GenBank/DDBJ databases">
        <title>Draft genome of the ant-associated black yeast Phialophora attae CBS 131958.</title>
        <authorList>
            <person name="Moreno L.F."/>
            <person name="Stielow B.J."/>
            <person name="de Hoog S."/>
            <person name="Vicente V.A."/>
            <person name="Weiss V.A."/>
            <person name="de Vries M."/>
            <person name="Cruz L.M."/>
            <person name="Souza E.M."/>
        </authorList>
    </citation>
    <scope>NUCLEOTIDE SEQUENCE [LARGE SCALE GENOMIC DNA]</scope>
    <source>
        <strain evidence="7 8">CBS 131958</strain>
    </source>
</reference>
<dbReference type="OrthoDB" id="406156at2759"/>
<evidence type="ECO:0000256" key="1">
    <source>
        <dbReference type="ARBA" id="ARBA00008056"/>
    </source>
</evidence>
<dbReference type="Pfam" id="PF14226">
    <property type="entry name" value="DIOX_N"/>
    <property type="match status" value="1"/>
</dbReference>
<accession>A0A0N0NRH5</accession>
<dbReference type="VEuPathDB" id="FungiDB:AB675_2612"/>
<keyword evidence="3 5" id="KW-0560">Oxidoreductase</keyword>
<dbReference type="Gene3D" id="2.60.120.330">
    <property type="entry name" value="B-lactam Antibiotic, Isopenicillin N Synthase, Chain"/>
    <property type="match status" value="1"/>
</dbReference>
<dbReference type="InterPro" id="IPR005123">
    <property type="entry name" value="Oxoglu/Fe-dep_dioxygenase_dom"/>
</dbReference>
<evidence type="ECO:0000256" key="2">
    <source>
        <dbReference type="ARBA" id="ARBA00022723"/>
    </source>
</evidence>
<organism evidence="7 8">
    <name type="scientific">Cyphellophora attinorum</name>
    <dbReference type="NCBI Taxonomy" id="1664694"/>
    <lineage>
        <taxon>Eukaryota</taxon>
        <taxon>Fungi</taxon>
        <taxon>Dikarya</taxon>
        <taxon>Ascomycota</taxon>
        <taxon>Pezizomycotina</taxon>
        <taxon>Eurotiomycetes</taxon>
        <taxon>Chaetothyriomycetidae</taxon>
        <taxon>Chaetothyriales</taxon>
        <taxon>Cyphellophoraceae</taxon>
        <taxon>Cyphellophora</taxon>
    </lineage>
</organism>
<evidence type="ECO:0000256" key="4">
    <source>
        <dbReference type="ARBA" id="ARBA00023004"/>
    </source>
</evidence>
<dbReference type="Pfam" id="PF03171">
    <property type="entry name" value="2OG-FeII_Oxy"/>
    <property type="match status" value="1"/>
</dbReference>
<dbReference type="GO" id="GO:0044283">
    <property type="term" value="P:small molecule biosynthetic process"/>
    <property type="evidence" value="ECO:0007669"/>
    <property type="project" value="UniProtKB-ARBA"/>
</dbReference>
<dbReference type="AlphaFoldDB" id="A0A0N0NRH5"/>
<dbReference type="PROSITE" id="PS51471">
    <property type="entry name" value="FE2OG_OXY"/>
    <property type="match status" value="1"/>
</dbReference>
<dbReference type="PANTHER" id="PTHR10209:SF867">
    <property type="entry name" value="2-OXOGLUTARATE (2OG) AND FE(II)-DEPENDENT OXYGENASE SUPERFAMILY PROTEIN"/>
    <property type="match status" value="1"/>
</dbReference>
<dbReference type="PRINTS" id="PR00682">
    <property type="entry name" value="IPNSYNTHASE"/>
</dbReference>
<name>A0A0N0NRH5_9EURO</name>
<keyword evidence="2 5" id="KW-0479">Metal-binding</keyword>
<evidence type="ECO:0000259" key="6">
    <source>
        <dbReference type="PROSITE" id="PS51471"/>
    </source>
</evidence>
<keyword evidence="8" id="KW-1185">Reference proteome</keyword>
<dbReference type="STRING" id="1664694.A0A0N0NRH5"/>
<evidence type="ECO:0000256" key="5">
    <source>
        <dbReference type="RuleBase" id="RU003682"/>
    </source>
</evidence>
<evidence type="ECO:0000313" key="7">
    <source>
        <dbReference type="EMBL" id="KPI45088.1"/>
    </source>
</evidence>
<comment type="caution">
    <text evidence="7">The sequence shown here is derived from an EMBL/GenBank/DDBJ whole genome shotgun (WGS) entry which is preliminary data.</text>
</comment>
<dbReference type="InterPro" id="IPR044861">
    <property type="entry name" value="IPNS-like_FE2OG_OXY"/>
</dbReference>
<sequence length="371" mass="42807">MPSATRPPVDHFTPVSPTKETIDFVSLRQIDLSTYDDGPEARSSLAEQVRLAMTTQGFFILVNHGISAEEIERQVDIGHTVLSRTSEEDKQRLRAPIREEGHYFGFKPRGIWTVDGKTKDKIEQFNVYRDLNLHEQPDVLEQYRQEVYEFVKETHTGVLYKLLRLFAIALEIEDEEFFVRLHDYERRDLSWFRYMKYYGDEYESKKDGGKTVWLQGHQDFPCLTLLFSQPMTSLQVRDVSDNAEWKYVPHVPGAMVINAGEIMQWFTGGYFKAAIHRVVEPPADQRGRSRFGIFYFSVPNNEVVTNTVLEQSPLLRREGVQMAHKPEDAPTSEQWVTGRVKITGKGDKFEGKGDAAAEVEKVGNVTTTWFR</sequence>
<dbReference type="SUPFAM" id="SSF51197">
    <property type="entry name" value="Clavaminate synthase-like"/>
    <property type="match status" value="1"/>
</dbReference>
<evidence type="ECO:0000313" key="8">
    <source>
        <dbReference type="Proteomes" id="UP000038010"/>
    </source>
</evidence>
<proteinExistence type="inferred from homology"/>
<dbReference type="PANTHER" id="PTHR10209">
    <property type="entry name" value="OXIDOREDUCTASE, 2OG-FE II OXYGENASE FAMILY PROTEIN"/>
    <property type="match status" value="1"/>
</dbReference>
<dbReference type="EMBL" id="LFJN01000002">
    <property type="protein sequence ID" value="KPI45088.1"/>
    <property type="molecule type" value="Genomic_DNA"/>
</dbReference>
<dbReference type="RefSeq" id="XP_018005051.1">
    <property type="nucleotide sequence ID" value="XM_018142599.1"/>
</dbReference>